<dbReference type="SUPFAM" id="SSF53448">
    <property type="entry name" value="Nucleotide-diphospho-sugar transferases"/>
    <property type="match status" value="1"/>
</dbReference>
<organism evidence="2 3">
    <name type="scientific">Pontibacter silvestris</name>
    <dbReference type="NCBI Taxonomy" id="2305183"/>
    <lineage>
        <taxon>Bacteria</taxon>
        <taxon>Pseudomonadati</taxon>
        <taxon>Bacteroidota</taxon>
        <taxon>Cytophagia</taxon>
        <taxon>Cytophagales</taxon>
        <taxon>Hymenobacteraceae</taxon>
        <taxon>Pontibacter</taxon>
    </lineage>
</organism>
<proteinExistence type="predicted"/>
<protein>
    <submittedName>
        <fullName evidence="2">Glycosyltransferase family 2 protein</fullName>
        <ecNumber evidence="2">2.4.-.-</ecNumber>
    </submittedName>
</protein>
<accession>A0ABW4WW62</accession>
<keyword evidence="2" id="KW-0808">Transferase</keyword>
<name>A0ABW4WW62_9BACT</name>
<dbReference type="PANTHER" id="PTHR22916:SF67">
    <property type="entry name" value="COLANIC ACID BIOSYNTHESIS GLYCOSYL TRANSFERASE WCAE-RELATED"/>
    <property type="match status" value="1"/>
</dbReference>
<dbReference type="Pfam" id="PF00535">
    <property type="entry name" value="Glycos_transf_2"/>
    <property type="match status" value="1"/>
</dbReference>
<evidence type="ECO:0000313" key="2">
    <source>
        <dbReference type="EMBL" id="MFD2066847.1"/>
    </source>
</evidence>
<dbReference type="InterPro" id="IPR029044">
    <property type="entry name" value="Nucleotide-diphossugar_trans"/>
</dbReference>
<dbReference type="InterPro" id="IPR001173">
    <property type="entry name" value="Glyco_trans_2-like"/>
</dbReference>
<dbReference type="Gene3D" id="3.90.550.10">
    <property type="entry name" value="Spore Coat Polysaccharide Biosynthesis Protein SpsA, Chain A"/>
    <property type="match status" value="1"/>
</dbReference>
<evidence type="ECO:0000313" key="3">
    <source>
        <dbReference type="Proteomes" id="UP001597369"/>
    </source>
</evidence>
<dbReference type="Proteomes" id="UP001597369">
    <property type="component" value="Unassembled WGS sequence"/>
</dbReference>
<dbReference type="EMBL" id="JBHUHV010000024">
    <property type="protein sequence ID" value="MFD2066847.1"/>
    <property type="molecule type" value="Genomic_DNA"/>
</dbReference>
<keyword evidence="2" id="KW-0328">Glycosyltransferase</keyword>
<dbReference type="EC" id="2.4.-.-" evidence="2"/>
<dbReference type="CDD" id="cd06433">
    <property type="entry name" value="GT_2_WfgS_like"/>
    <property type="match status" value="1"/>
</dbReference>
<gene>
    <name evidence="2" type="ORF">ACFSKU_08120</name>
</gene>
<dbReference type="RefSeq" id="WP_229961504.1">
    <property type="nucleotide sequence ID" value="NZ_JAJJWI010000013.1"/>
</dbReference>
<dbReference type="GO" id="GO:0016757">
    <property type="term" value="F:glycosyltransferase activity"/>
    <property type="evidence" value="ECO:0007669"/>
    <property type="project" value="UniProtKB-KW"/>
</dbReference>
<dbReference type="PANTHER" id="PTHR22916">
    <property type="entry name" value="GLYCOSYLTRANSFERASE"/>
    <property type="match status" value="1"/>
</dbReference>
<evidence type="ECO:0000259" key="1">
    <source>
        <dbReference type="Pfam" id="PF00535"/>
    </source>
</evidence>
<feature type="domain" description="Glycosyltransferase 2-like" evidence="1">
    <location>
        <begin position="4"/>
        <end position="147"/>
    </location>
</feature>
<sequence>MKISIITINYNNAVGLRQTIECVITQSFKDFEYIVIDGGSSDGSVELIKEFEENIDYWSSEKDNGVYHAMNKGILKATGAYLMFLNSGDKFSDEKSLEYCAKYIEKVPERDIYYGDMYAINHNHVNIPNNSYWKHPKELDLIFLKKDTINHQSALISSKLFLEFGLYPESNKLASDYWLWIKSLINDKVFEHIEYPIIIYDFNGMSASDNFKAYRLEKQEIWNSVVPLQVRNLVDCTEILIEENLKLKQLVNRKSIKALMAVQRLYQKICK</sequence>
<reference evidence="3" key="1">
    <citation type="journal article" date="2019" name="Int. J. Syst. Evol. Microbiol.">
        <title>The Global Catalogue of Microorganisms (GCM) 10K type strain sequencing project: providing services to taxonomists for standard genome sequencing and annotation.</title>
        <authorList>
            <consortium name="The Broad Institute Genomics Platform"/>
            <consortium name="The Broad Institute Genome Sequencing Center for Infectious Disease"/>
            <person name="Wu L."/>
            <person name="Ma J."/>
        </authorList>
    </citation>
    <scope>NUCLEOTIDE SEQUENCE [LARGE SCALE GENOMIC DNA]</scope>
    <source>
        <strain evidence="3">JCM 16545</strain>
    </source>
</reference>
<comment type="caution">
    <text evidence="2">The sequence shown here is derived from an EMBL/GenBank/DDBJ whole genome shotgun (WGS) entry which is preliminary data.</text>
</comment>
<keyword evidence="3" id="KW-1185">Reference proteome</keyword>